<dbReference type="GO" id="GO:0003677">
    <property type="term" value="F:DNA binding"/>
    <property type="evidence" value="ECO:0007669"/>
    <property type="project" value="UniProtKB-KW"/>
</dbReference>
<evidence type="ECO:0000256" key="10">
    <source>
        <dbReference type="ARBA" id="ARBA00022932"/>
    </source>
</evidence>
<evidence type="ECO:0000256" key="2">
    <source>
        <dbReference type="ARBA" id="ARBA00004436"/>
    </source>
</evidence>
<evidence type="ECO:0000256" key="4">
    <source>
        <dbReference type="ARBA" id="ARBA00012417"/>
    </source>
</evidence>
<evidence type="ECO:0000256" key="1">
    <source>
        <dbReference type="ARBA" id="ARBA00001946"/>
    </source>
</evidence>
<dbReference type="FunFam" id="3.30.420.390:FF:000001">
    <property type="entry name" value="DNA polymerase gamma, catalytic subunit"/>
    <property type="match status" value="1"/>
</dbReference>
<dbReference type="FunFam" id="1.10.150.20:FF:000024">
    <property type="entry name" value="DNA polymerase gamma, catalytic subunit"/>
    <property type="match status" value="1"/>
</dbReference>
<evidence type="ECO:0000256" key="15">
    <source>
        <dbReference type="SAM" id="MobiDB-lite"/>
    </source>
</evidence>
<dbReference type="GO" id="GO:0042645">
    <property type="term" value="C:mitochondrial nucleoid"/>
    <property type="evidence" value="ECO:0007669"/>
    <property type="project" value="UniProtKB-SubCell"/>
</dbReference>
<dbReference type="KEGG" id="ccin:107266902"/>
<evidence type="ECO:0000256" key="7">
    <source>
        <dbReference type="ARBA" id="ARBA00022695"/>
    </source>
</evidence>
<proteinExistence type="inferred from homology"/>
<dbReference type="InterPro" id="IPR012337">
    <property type="entry name" value="RNaseH-like_sf"/>
</dbReference>
<dbReference type="SUPFAM" id="SSF53098">
    <property type="entry name" value="Ribonuclease H-like"/>
    <property type="match status" value="1"/>
</dbReference>
<dbReference type="InterPro" id="IPR043502">
    <property type="entry name" value="DNA/RNA_pol_sf"/>
</dbReference>
<dbReference type="InterPro" id="IPR041336">
    <property type="entry name" value="DNApol_Exo"/>
</dbReference>
<dbReference type="PRINTS" id="PR00867">
    <property type="entry name" value="DNAPOLG"/>
</dbReference>
<sequence>MKDVPEMPKEWLLQEGWTRYTKDKVESVDYPLEEGIVFDVEVCMSEGSLPTLATAVSSKAWYGWVSKSLIDGPGIPVQSLGHTTEMLIPIESSNEQNGQKLNNHQKKPKIVVGHNVSFDRTRIKEQYWLNCTGTRFIDTMSLHVSISGVNSYQRAILKSDQKQYEAEEWRKTASLNSLVEVYRLYCGKELDKKAKDVFIEGSLNDVRGQFNQLMMYCAHDVKATHSVLQQQFPMFLKRFPHPVTLAGMLELGLAYLPVNSNWERYIEESESTYEDLNYEAKCSLSKRADQVCKLMHNEKYKEDLWMWDQDWSIRDVKMKLKLSKGKNQEAEAEREKKTALREQSDIEKYLTDDEDEADPLEEKFSYLHDTKYLLPAKMPHMPGYPAWYRKLCFKENDENWVPGPQNISTSMQITPKLLNLTWENYPLHYIKDHGWGFLVPYNNNLNVETKLPLKQLLEQCRVSNLTKSNDDVEYAMVSLNKDVENDLHKTEFWRHKKEKKSDSEKASGYKGSGIWCNVNIDNCCWFFKLPHKGGNSYNVGNPLAKDFLNKFSENVLAGLDESASQVLRIAKMVSYWRNNRDRILSQMVIWINHKDLPTISKKSKEKGRTRYGAIIPQVVVSGTLTRRAVEPAWMTASNARSDRVGSELRAMIQAPPGYSIVGADVDSQELWIASVIGDSYRAKIHGATPFGWMTLIGTKSNGTDMHSVTAKAVGISRDHAKIINYARIYGAGQKFAERHLKQFNPSMTESEAISKSRKMFAMTKGKRMYKLKCEEINPDLEDRYYSSYEAFKISKVYGKTMQEMFDKGHWIGGSESAMFNRLEEIAGSPKPATPFLESRLSRALERNEDDIDDEKYLPTKVNWVVQSGAVDFLHLMLVCMRWLMRDNARFCLSFHDEARYLVPSRYKYNAALAMHVTNLLTRSFCASRLGIKDLPMSVAFFASVEVDTVLRKESSDDCQTPSNPHGLESGYEVPPGECLDIWKALEKSAGSLGPWHKIKSKGRSSTSSSSVPESAKCLN</sequence>
<feature type="compositionally biased region" description="Basic and acidic residues" evidence="15">
    <location>
        <begin position="326"/>
        <end position="344"/>
    </location>
</feature>
<comment type="subcellular location">
    <subcellularLocation>
        <location evidence="2">Mitochondrion matrix</location>
        <location evidence="2">Mitochondrion nucleoid</location>
    </subcellularLocation>
</comment>
<accession>A0AAJ7FIF6</accession>
<keyword evidence="6" id="KW-0808">Transferase</keyword>
<keyword evidence="10" id="KW-0239">DNA-directed DNA polymerase</keyword>
<dbReference type="SMART" id="SM00482">
    <property type="entry name" value="POLAc"/>
    <property type="match status" value="1"/>
</dbReference>
<name>A0AAJ7FIF6_CEPCN</name>
<keyword evidence="7" id="KW-0548">Nucleotidyltransferase</keyword>
<keyword evidence="8" id="KW-0235">DNA replication</keyword>
<evidence type="ECO:0000256" key="8">
    <source>
        <dbReference type="ARBA" id="ARBA00022705"/>
    </source>
</evidence>
<comment type="similarity">
    <text evidence="3">Belongs to the DNA polymerase type-A family.</text>
</comment>
<dbReference type="Pfam" id="PF00476">
    <property type="entry name" value="DNA_pol_A"/>
    <property type="match status" value="1"/>
</dbReference>
<keyword evidence="12" id="KW-0496">Mitochondrion</keyword>
<dbReference type="PANTHER" id="PTHR10267">
    <property type="entry name" value="DNA POLYMERASE SUBUNIT GAMMA-1"/>
    <property type="match status" value="1"/>
</dbReference>
<dbReference type="GeneID" id="107266902"/>
<evidence type="ECO:0000256" key="9">
    <source>
        <dbReference type="ARBA" id="ARBA00022842"/>
    </source>
</evidence>
<evidence type="ECO:0000256" key="5">
    <source>
        <dbReference type="ARBA" id="ARBA00015350"/>
    </source>
</evidence>
<dbReference type="GO" id="GO:0006264">
    <property type="term" value="P:mitochondrial DNA replication"/>
    <property type="evidence" value="ECO:0007669"/>
    <property type="project" value="TreeGrafter"/>
</dbReference>
<dbReference type="Pfam" id="PF18136">
    <property type="entry name" value="DNApol_Exo"/>
    <property type="match status" value="1"/>
</dbReference>
<dbReference type="Gene3D" id="3.30.420.390">
    <property type="match status" value="2"/>
</dbReference>
<gene>
    <name evidence="18" type="primary">LOC107266902</name>
</gene>
<dbReference type="PANTHER" id="PTHR10267:SF0">
    <property type="entry name" value="DNA POLYMERASE SUBUNIT GAMMA-1"/>
    <property type="match status" value="1"/>
</dbReference>
<dbReference type="PROSITE" id="PS00447">
    <property type="entry name" value="DNA_POLYMERASE_A"/>
    <property type="match status" value="1"/>
</dbReference>
<reference evidence="18" key="1">
    <citation type="submission" date="2025-08" db="UniProtKB">
        <authorList>
            <consortium name="RefSeq"/>
        </authorList>
    </citation>
    <scope>IDENTIFICATION</scope>
</reference>
<keyword evidence="17" id="KW-1185">Reference proteome</keyword>
<evidence type="ECO:0000313" key="18">
    <source>
        <dbReference type="RefSeq" id="XP_015593399.1"/>
    </source>
</evidence>
<evidence type="ECO:0000256" key="6">
    <source>
        <dbReference type="ARBA" id="ARBA00022679"/>
    </source>
</evidence>
<protein>
    <recommendedName>
        <fullName evidence="5">DNA polymerase subunit gamma-1</fullName>
        <ecNumber evidence="4">2.7.7.7</ecNumber>
    </recommendedName>
    <alternativeName>
        <fullName evidence="14">Mitochondrial DNA polymerase catalytic subunit</fullName>
    </alternativeName>
</protein>
<evidence type="ECO:0000256" key="12">
    <source>
        <dbReference type="ARBA" id="ARBA00023128"/>
    </source>
</evidence>
<dbReference type="CTD" id="8205"/>
<dbReference type="GO" id="GO:0008408">
    <property type="term" value="F:3'-5' exonuclease activity"/>
    <property type="evidence" value="ECO:0007669"/>
    <property type="project" value="TreeGrafter"/>
</dbReference>
<evidence type="ECO:0000313" key="17">
    <source>
        <dbReference type="Proteomes" id="UP000694920"/>
    </source>
</evidence>
<keyword evidence="11" id="KW-0238">DNA-binding</keyword>
<dbReference type="Gene3D" id="1.10.150.20">
    <property type="entry name" value="5' to 3' exonuclease, C-terminal subdomain"/>
    <property type="match status" value="1"/>
</dbReference>
<feature type="compositionally biased region" description="Low complexity" evidence="15">
    <location>
        <begin position="1003"/>
        <end position="1019"/>
    </location>
</feature>
<dbReference type="GO" id="GO:0003887">
    <property type="term" value="F:DNA-directed DNA polymerase activity"/>
    <property type="evidence" value="ECO:0007669"/>
    <property type="project" value="UniProtKB-KW"/>
</dbReference>
<dbReference type="InterPro" id="IPR001098">
    <property type="entry name" value="DNA-dir_DNA_pol_A_palm_dom"/>
</dbReference>
<dbReference type="RefSeq" id="XP_015593399.1">
    <property type="nucleotide sequence ID" value="XM_015737913.2"/>
</dbReference>
<evidence type="ECO:0000256" key="11">
    <source>
        <dbReference type="ARBA" id="ARBA00023125"/>
    </source>
</evidence>
<feature type="domain" description="DNA-directed DNA polymerase family A palm" evidence="16">
    <location>
        <begin position="645"/>
        <end position="906"/>
    </location>
</feature>
<dbReference type="InterPro" id="IPR002297">
    <property type="entry name" value="DNA-dir_DNA_pol_A_mt"/>
</dbReference>
<feature type="region of interest" description="Disordered" evidence="15">
    <location>
        <begin position="992"/>
        <end position="1019"/>
    </location>
</feature>
<dbReference type="AlphaFoldDB" id="A0AAJ7FIF6"/>
<evidence type="ECO:0000256" key="14">
    <source>
        <dbReference type="ARBA" id="ARBA00031966"/>
    </source>
</evidence>
<keyword evidence="13" id="KW-1135">Mitochondrion nucleoid</keyword>
<feature type="region of interest" description="Disordered" evidence="15">
    <location>
        <begin position="324"/>
        <end position="344"/>
    </location>
</feature>
<organism evidence="17 18">
    <name type="scientific">Cephus cinctus</name>
    <name type="common">Wheat stem sawfly</name>
    <dbReference type="NCBI Taxonomy" id="211228"/>
    <lineage>
        <taxon>Eukaryota</taxon>
        <taxon>Metazoa</taxon>
        <taxon>Ecdysozoa</taxon>
        <taxon>Arthropoda</taxon>
        <taxon>Hexapoda</taxon>
        <taxon>Insecta</taxon>
        <taxon>Pterygota</taxon>
        <taxon>Neoptera</taxon>
        <taxon>Endopterygota</taxon>
        <taxon>Hymenoptera</taxon>
        <taxon>Cephoidea</taxon>
        <taxon>Cephidae</taxon>
        <taxon>Cephus</taxon>
    </lineage>
</organism>
<dbReference type="GO" id="GO:0005760">
    <property type="term" value="C:gamma DNA polymerase complex"/>
    <property type="evidence" value="ECO:0007669"/>
    <property type="project" value="InterPro"/>
</dbReference>
<dbReference type="Gene3D" id="3.30.70.370">
    <property type="match status" value="1"/>
</dbReference>
<evidence type="ECO:0000256" key="3">
    <source>
        <dbReference type="ARBA" id="ARBA00007705"/>
    </source>
</evidence>
<dbReference type="InterPro" id="IPR019760">
    <property type="entry name" value="DNA-dir_DNA_pol_A_CS"/>
</dbReference>
<dbReference type="SUPFAM" id="SSF56672">
    <property type="entry name" value="DNA/RNA polymerases"/>
    <property type="match status" value="1"/>
</dbReference>
<dbReference type="Proteomes" id="UP000694920">
    <property type="component" value="Unplaced"/>
</dbReference>
<comment type="cofactor">
    <cofactor evidence="1">
        <name>Mg(2+)</name>
        <dbReference type="ChEBI" id="CHEBI:18420"/>
    </cofactor>
</comment>
<keyword evidence="9" id="KW-0460">Magnesium</keyword>
<evidence type="ECO:0000259" key="16">
    <source>
        <dbReference type="SMART" id="SM00482"/>
    </source>
</evidence>
<evidence type="ECO:0000256" key="13">
    <source>
        <dbReference type="ARBA" id="ARBA00023271"/>
    </source>
</evidence>
<dbReference type="EC" id="2.7.7.7" evidence="4"/>